<evidence type="ECO:0000313" key="3">
    <source>
        <dbReference type="Proteomes" id="UP001497392"/>
    </source>
</evidence>
<protein>
    <submittedName>
        <fullName evidence="2">G11847 protein</fullName>
    </submittedName>
</protein>
<dbReference type="PANTHER" id="PTHR17985:SF8">
    <property type="entry name" value="TRANSPORT AND GOLGI ORGANIZATION PROTEIN 2 HOMOLOG"/>
    <property type="match status" value="1"/>
</dbReference>
<dbReference type="Proteomes" id="UP001497392">
    <property type="component" value="Unassembled WGS sequence"/>
</dbReference>
<evidence type="ECO:0000313" key="2">
    <source>
        <dbReference type="EMBL" id="CAL5228674.1"/>
    </source>
</evidence>
<feature type="region of interest" description="Disordered" evidence="1">
    <location>
        <begin position="260"/>
        <end position="286"/>
    </location>
</feature>
<dbReference type="InterPro" id="IPR008551">
    <property type="entry name" value="TANGO2"/>
</dbReference>
<comment type="caution">
    <text evidence="2">The sequence shown here is derived from an EMBL/GenBank/DDBJ whole genome shotgun (WGS) entry which is preliminary data.</text>
</comment>
<accession>A0ABP1G8X3</accession>
<proteinExistence type="predicted"/>
<dbReference type="Pfam" id="PF05742">
    <property type="entry name" value="TANGO2"/>
    <property type="match status" value="1"/>
</dbReference>
<gene>
    <name evidence="2" type="primary">g11847</name>
    <name evidence="2" type="ORF">VP750_LOCUS10580</name>
</gene>
<organism evidence="2 3">
    <name type="scientific">Coccomyxa viridis</name>
    <dbReference type="NCBI Taxonomy" id="1274662"/>
    <lineage>
        <taxon>Eukaryota</taxon>
        <taxon>Viridiplantae</taxon>
        <taxon>Chlorophyta</taxon>
        <taxon>core chlorophytes</taxon>
        <taxon>Trebouxiophyceae</taxon>
        <taxon>Trebouxiophyceae incertae sedis</taxon>
        <taxon>Coccomyxaceae</taxon>
        <taxon>Coccomyxa</taxon>
    </lineage>
</organism>
<sequence>MCTALFFYDIHPTLLFLLAFNREEYQERPTEPAHFWQDHPDLLAARDLKGGGTWLGVTRSGRVAWLTNFREPAFDRLKDARSRGALPVDFLNSTLSPMQYLRTLRPEEYNGFNLCVADLVSGEIDYLTNRGKDAAGRGPLKLEHQLYGLSNGVLQDMWPKVEQGKQKVEALMEDASVAQGSGVWDSLFDGVLGDRAKVTEESQLPQTGMPASVEQELSSIFVEPFQLKGAEYGTRSQTVLLVRRDGFAELRERTLARNAVAPPRLSKAPDSGERDPVAPGLSQRVNCPGAADRAALGRLQKGARAGSVTQSVLLQPFLQLLPPVVAAQE</sequence>
<dbReference type="PANTHER" id="PTHR17985">
    <property type="entry name" value="SER/THR-RICH PROTEIN T10 IN DGCR REGION"/>
    <property type="match status" value="1"/>
</dbReference>
<name>A0ABP1G8X3_9CHLO</name>
<keyword evidence="3" id="KW-1185">Reference proteome</keyword>
<reference evidence="2 3" key="1">
    <citation type="submission" date="2024-06" db="EMBL/GenBank/DDBJ databases">
        <authorList>
            <person name="Kraege A."/>
            <person name="Thomma B."/>
        </authorList>
    </citation>
    <scope>NUCLEOTIDE SEQUENCE [LARGE SCALE GENOMIC DNA]</scope>
</reference>
<dbReference type="EMBL" id="CAXHTA020000019">
    <property type="protein sequence ID" value="CAL5228674.1"/>
    <property type="molecule type" value="Genomic_DNA"/>
</dbReference>
<evidence type="ECO:0000256" key="1">
    <source>
        <dbReference type="SAM" id="MobiDB-lite"/>
    </source>
</evidence>